<evidence type="ECO:0000256" key="1">
    <source>
        <dbReference type="SAM" id="MobiDB-lite"/>
    </source>
</evidence>
<comment type="caution">
    <text evidence="2">The sequence shown here is derived from an EMBL/GenBank/DDBJ whole genome shotgun (WGS) entry which is preliminary data.</text>
</comment>
<protein>
    <submittedName>
        <fullName evidence="2">Uncharacterized protein</fullName>
    </submittedName>
</protein>
<keyword evidence="3" id="KW-1185">Reference proteome</keyword>
<dbReference type="Proteomes" id="UP000192596">
    <property type="component" value="Unassembled WGS sequence"/>
</dbReference>
<dbReference type="EMBL" id="NAJO01000029">
    <property type="protein sequence ID" value="OQO01844.1"/>
    <property type="molecule type" value="Genomic_DNA"/>
</dbReference>
<evidence type="ECO:0000313" key="3">
    <source>
        <dbReference type="Proteomes" id="UP000192596"/>
    </source>
</evidence>
<name>A0A1V8SS54_9PEZI</name>
<accession>A0A1V8SS54</accession>
<evidence type="ECO:0000313" key="2">
    <source>
        <dbReference type="EMBL" id="OQO01844.1"/>
    </source>
</evidence>
<feature type="compositionally biased region" description="Polar residues" evidence="1">
    <location>
        <begin position="24"/>
        <end position="41"/>
    </location>
</feature>
<feature type="region of interest" description="Disordered" evidence="1">
    <location>
        <begin position="326"/>
        <end position="361"/>
    </location>
</feature>
<gene>
    <name evidence="2" type="ORF">B0A48_12317</name>
</gene>
<feature type="compositionally biased region" description="Pro residues" evidence="1">
    <location>
        <begin position="1"/>
        <end position="10"/>
    </location>
</feature>
<feature type="region of interest" description="Disordered" evidence="1">
    <location>
        <begin position="1"/>
        <end position="44"/>
    </location>
</feature>
<dbReference type="InParanoid" id="A0A1V8SS54"/>
<organism evidence="2 3">
    <name type="scientific">Cryoendolithus antarcticus</name>
    <dbReference type="NCBI Taxonomy" id="1507870"/>
    <lineage>
        <taxon>Eukaryota</taxon>
        <taxon>Fungi</taxon>
        <taxon>Dikarya</taxon>
        <taxon>Ascomycota</taxon>
        <taxon>Pezizomycotina</taxon>
        <taxon>Dothideomycetes</taxon>
        <taxon>Dothideomycetidae</taxon>
        <taxon>Cladosporiales</taxon>
        <taxon>Cladosporiaceae</taxon>
        <taxon>Cryoendolithus</taxon>
    </lineage>
</organism>
<sequence length="461" mass="50619">MDSSPPPPPFDQGTYVGGLAQMTCPRTPSSAPLIAKQSTPENLPDCVPIKIPSTSTSTFSAVRPYRVPIAYAPASPQQPSIHDHRWIQRQPHHPSHLPLSPPPYPSKRIVDRLHIPAVLEMEKERYQHLLFESFMKDGGGLIDIDGEKMLVEARDREKVLELKRREARAKLEGWEWDQREEEKRAGMGHVRRPVGMGGGTEDAVAVRSASMDRTAKHSPSQQLPNAGMEESILSRETTVPLSRSAALPKAGDTSIRVADSTERTRPHLRGGDASQLAQPREDLLDRNTAGTEAAGCALATRAEIKSIITGRMARLRTGHRFKSSAWHDNMATASRSRAPSRHLSRSQAKEPLKDIPALPSGVSDEVSNIRASLSAATSVSTMPSREHQLRLGKPLPPLPGQHIASSEWAMSCAAVFETACETSLELQTVTPTIRLRKRKGRSNLLVDGLVDGYLATWYMAD</sequence>
<proteinExistence type="predicted"/>
<reference evidence="3" key="1">
    <citation type="submission" date="2017-03" db="EMBL/GenBank/DDBJ databases">
        <title>Genomes of endolithic fungi from Antarctica.</title>
        <authorList>
            <person name="Coleine C."/>
            <person name="Masonjones S."/>
            <person name="Stajich J.E."/>
        </authorList>
    </citation>
    <scope>NUCLEOTIDE SEQUENCE [LARGE SCALE GENOMIC DNA]</scope>
    <source>
        <strain evidence="3">CCFEE 5527</strain>
    </source>
</reference>
<dbReference type="AlphaFoldDB" id="A0A1V8SS54"/>